<proteinExistence type="predicted"/>
<gene>
    <name evidence="2" type="ORF">PFDSM3638_00550</name>
</gene>
<reference evidence="2 3" key="1">
    <citation type="submission" date="2017-08" db="EMBL/GenBank/DDBJ databases">
        <title>Resequencing and Reannotation of the genome of Pyrococcus furiosus type strain DSM3638.</title>
        <authorList>
            <person name="Reichelt R.M."/>
            <person name="Bunk B."/>
        </authorList>
    </citation>
    <scope>NUCLEOTIDE SEQUENCE [LARGE SCALE GENOMIC DNA]</scope>
    <source>
        <strain evidence="2 3">DSM 3638</strain>
    </source>
</reference>
<dbReference type="RefSeq" id="WP_011011237.1">
    <property type="nucleotide sequence ID" value="NC_003413.1"/>
</dbReference>
<dbReference type="EMBL" id="CP023154">
    <property type="protein sequence ID" value="QEK77855.1"/>
    <property type="molecule type" value="Genomic_DNA"/>
</dbReference>
<dbReference type="Proteomes" id="UP000324354">
    <property type="component" value="Chromosome"/>
</dbReference>
<dbReference type="GeneID" id="41711912"/>
<dbReference type="SUPFAM" id="SSF50346">
    <property type="entry name" value="PRC-barrel domain"/>
    <property type="match status" value="1"/>
</dbReference>
<dbReference type="InterPro" id="IPR027275">
    <property type="entry name" value="PRC-brl_dom"/>
</dbReference>
<evidence type="ECO:0000313" key="3">
    <source>
        <dbReference type="Proteomes" id="UP000324354"/>
    </source>
</evidence>
<dbReference type="InterPro" id="IPR011033">
    <property type="entry name" value="PRC_barrel-like_sf"/>
</dbReference>
<dbReference type="PANTHER" id="PTHR38137">
    <property type="entry name" value="PRC-BARREL DOMAIN PROTEIN"/>
    <property type="match status" value="1"/>
</dbReference>
<dbReference type="AlphaFoldDB" id="A0A5C0XN66"/>
<dbReference type="Pfam" id="PF05239">
    <property type="entry name" value="PRC"/>
    <property type="match status" value="1"/>
</dbReference>
<name>A0A5C0XN66_PYRFU</name>
<protein>
    <recommendedName>
        <fullName evidence="1">PRC-barrel domain-containing protein</fullName>
    </recommendedName>
</protein>
<dbReference type="OrthoDB" id="68960at2157"/>
<dbReference type="PANTHER" id="PTHR38137:SF1">
    <property type="entry name" value="PRC-BARREL DOMAIN-CONTAINING PROTEIN"/>
    <property type="match status" value="1"/>
</dbReference>
<dbReference type="Gene3D" id="2.30.30.240">
    <property type="entry name" value="PRC-barrel domain"/>
    <property type="match status" value="1"/>
</dbReference>
<evidence type="ECO:0000259" key="1">
    <source>
        <dbReference type="Pfam" id="PF05239"/>
    </source>
</evidence>
<feature type="domain" description="PRC-barrel" evidence="1">
    <location>
        <begin position="2"/>
        <end position="70"/>
    </location>
</feature>
<organism evidence="2 3">
    <name type="scientific">Pyrococcus furiosus (strain ATCC 43587 / DSM 3638 / JCM 8422 / Vc1)</name>
    <dbReference type="NCBI Taxonomy" id="186497"/>
    <lineage>
        <taxon>Archaea</taxon>
        <taxon>Methanobacteriati</taxon>
        <taxon>Methanobacteriota</taxon>
        <taxon>Thermococci</taxon>
        <taxon>Thermococcales</taxon>
        <taxon>Thermococcaceae</taxon>
        <taxon>Pyrococcus</taxon>
    </lineage>
</organism>
<evidence type="ECO:0000313" key="2">
    <source>
        <dbReference type="EMBL" id="QEK77855.1"/>
    </source>
</evidence>
<dbReference type="GeneID" id="13300985"/>
<sequence>MVMRLSKIYGKQIYTTKGKYVGYVDEVIIDIDEGRGEVVLLALPGERVGVPYERVTAVGDIILVEATTEKKRISQEG</sequence>
<accession>A0A5C0XN66</accession>